<organism evidence="5 6">
    <name type="scientific">Mycobacterium asiaticum</name>
    <dbReference type="NCBI Taxonomy" id="1790"/>
    <lineage>
        <taxon>Bacteria</taxon>
        <taxon>Bacillati</taxon>
        <taxon>Actinomycetota</taxon>
        <taxon>Actinomycetes</taxon>
        <taxon>Mycobacteriales</taxon>
        <taxon>Mycobacteriaceae</taxon>
        <taxon>Mycobacterium</taxon>
    </lineage>
</organism>
<dbReference type="GO" id="GO:0016491">
    <property type="term" value="F:oxidoreductase activity"/>
    <property type="evidence" value="ECO:0007669"/>
    <property type="project" value="UniProtKB-KW"/>
</dbReference>
<comment type="caution">
    <text evidence="5">The sequence shown here is derived from an EMBL/GenBank/DDBJ whole genome shotgun (WGS) entry which is preliminary data.</text>
</comment>
<gene>
    <name evidence="5" type="ORF">A5640_08265</name>
</gene>
<dbReference type="InterPro" id="IPR002347">
    <property type="entry name" value="SDR_fam"/>
</dbReference>
<feature type="domain" description="Ketoreductase" evidence="4">
    <location>
        <begin position="7"/>
        <end position="193"/>
    </location>
</feature>
<dbReference type="PRINTS" id="PR00081">
    <property type="entry name" value="GDHRDH"/>
</dbReference>
<name>A0A1A3DGG5_MYCAS</name>
<evidence type="ECO:0000259" key="4">
    <source>
        <dbReference type="SMART" id="SM00822"/>
    </source>
</evidence>
<dbReference type="SUPFAM" id="SSF51735">
    <property type="entry name" value="NAD(P)-binding Rossmann-fold domains"/>
    <property type="match status" value="1"/>
</dbReference>
<protein>
    <submittedName>
        <fullName evidence="5">Acetoin dehydrogenase</fullName>
    </submittedName>
</protein>
<dbReference type="AlphaFoldDB" id="A0A1A3DGG5"/>
<dbReference type="Gene3D" id="3.40.50.720">
    <property type="entry name" value="NAD(P)-binding Rossmann-like Domain"/>
    <property type="match status" value="1"/>
</dbReference>
<evidence type="ECO:0000256" key="1">
    <source>
        <dbReference type="ARBA" id="ARBA00006484"/>
    </source>
</evidence>
<dbReference type="GeneID" id="61216356"/>
<dbReference type="CDD" id="cd05233">
    <property type="entry name" value="SDR_c"/>
    <property type="match status" value="1"/>
</dbReference>
<evidence type="ECO:0000313" key="5">
    <source>
        <dbReference type="EMBL" id="OBJ87046.1"/>
    </source>
</evidence>
<dbReference type="Pfam" id="PF00106">
    <property type="entry name" value="adh_short"/>
    <property type="match status" value="1"/>
</dbReference>
<keyword evidence="2" id="KW-0560">Oxidoreductase</keyword>
<proteinExistence type="inferred from homology"/>
<accession>A0A1A3DGG5</accession>
<comment type="similarity">
    <text evidence="1 3">Belongs to the short-chain dehydrogenases/reductases (SDR) family.</text>
</comment>
<dbReference type="PROSITE" id="PS00061">
    <property type="entry name" value="ADH_SHORT"/>
    <property type="match status" value="1"/>
</dbReference>
<dbReference type="SMART" id="SM00822">
    <property type="entry name" value="PKS_KR"/>
    <property type="match status" value="1"/>
</dbReference>
<dbReference type="EMBL" id="LZLM01000049">
    <property type="protein sequence ID" value="OBJ87046.1"/>
    <property type="molecule type" value="Genomic_DNA"/>
</dbReference>
<evidence type="ECO:0000313" key="6">
    <source>
        <dbReference type="Proteomes" id="UP000093925"/>
    </source>
</evidence>
<sequence>MEGFAGKVAVVTGAGSGIGQALALELGRSGASLAICDIDLEGLAETEQQLKAIGAPVKADRLDVTERERFLAYADEVAEHFGKVNQIYNNAGIGHTGDVEVEQFKDIERVMDVDFWGVVNGTKAFLPHLIASGDGHVINISSIFGLFSVAGYSAYNSAKFAVRGYTEALRQEMRLHGHPVGVTTVHPGGIKTAIARNATVAEGLDRDELAELFDKRLANTSPKRAAKIILTAVRKNNARVLVGPDAKALDLMVRITGSGYQRFTELFMSRLVRKDH</sequence>
<evidence type="ECO:0000256" key="2">
    <source>
        <dbReference type="ARBA" id="ARBA00023002"/>
    </source>
</evidence>
<evidence type="ECO:0000256" key="3">
    <source>
        <dbReference type="RuleBase" id="RU000363"/>
    </source>
</evidence>
<reference evidence="5 6" key="1">
    <citation type="submission" date="2016-06" db="EMBL/GenBank/DDBJ databases">
        <authorList>
            <person name="Kjaerup R.B."/>
            <person name="Dalgaard T.S."/>
            <person name="Juul-Madsen H.R."/>
        </authorList>
    </citation>
    <scope>NUCLEOTIDE SEQUENCE [LARGE SCALE GENOMIC DNA]</scope>
    <source>
        <strain evidence="5 6">1276495.2</strain>
    </source>
</reference>
<dbReference type="OrthoDB" id="4690547at2"/>
<dbReference type="InterPro" id="IPR020904">
    <property type="entry name" value="Sc_DH/Rdtase_CS"/>
</dbReference>
<dbReference type="InterPro" id="IPR036291">
    <property type="entry name" value="NAD(P)-bd_dom_sf"/>
</dbReference>
<dbReference type="Proteomes" id="UP000093925">
    <property type="component" value="Unassembled WGS sequence"/>
</dbReference>
<dbReference type="RefSeq" id="WP_036357667.1">
    <property type="nucleotide sequence ID" value="NZ_LZKS01000020.1"/>
</dbReference>
<dbReference type="InterPro" id="IPR057326">
    <property type="entry name" value="KR_dom"/>
</dbReference>
<dbReference type="PRINTS" id="PR00080">
    <property type="entry name" value="SDRFAMILY"/>
</dbReference>
<dbReference type="PANTHER" id="PTHR43391:SF82">
    <property type="entry name" value="OXIDOREDUCTASE SADH-RELATED"/>
    <property type="match status" value="1"/>
</dbReference>
<dbReference type="PANTHER" id="PTHR43391">
    <property type="entry name" value="RETINOL DEHYDROGENASE-RELATED"/>
    <property type="match status" value="1"/>
</dbReference>